<protein>
    <submittedName>
        <fullName evidence="3">Uncharacterized protein LOC117653821</fullName>
    </submittedName>
</protein>
<feature type="transmembrane region" description="Helical" evidence="1">
    <location>
        <begin position="39"/>
        <end position="60"/>
    </location>
</feature>
<sequence>MSYYGNQDDFRNPSIFEDRNDYLKNPFFTKHEPGDFSPFYTAIGICTVIGIALIALNVFFCCCSKHKDYWTDSNTGNRWILPIWSKTPHLQPPLDYTELDKSWLPVVEPVEPFEPIYEERLPTVYLELQKRESDI</sequence>
<dbReference type="RefSeq" id="XP_034255651.1">
    <property type="nucleotide sequence ID" value="XM_034399760.1"/>
</dbReference>
<dbReference type="OrthoDB" id="8168818at2759"/>
<accession>A0A6P9AJK5</accession>
<keyword evidence="1" id="KW-1133">Transmembrane helix</keyword>
<dbReference type="GeneID" id="117653821"/>
<evidence type="ECO:0000313" key="2">
    <source>
        <dbReference type="Proteomes" id="UP000515158"/>
    </source>
</evidence>
<keyword evidence="2" id="KW-1185">Reference proteome</keyword>
<gene>
    <name evidence="3" type="primary">LOC117653821</name>
</gene>
<dbReference type="Proteomes" id="UP000515158">
    <property type="component" value="Unplaced"/>
</dbReference>
<dbReference type="CTD" id="38810"/>
<keyword evidence="1" id="KW-0812">Transmembrane</keyword>
<proteinExistence type="predicted"/>
<dbReference type="InParanoid" id="A0A6P9AJK5"/>
<evidence type="ECO:0000256" key="1">
    <source>
        <dbReference type="SAM" id="Phobius"/>
    </source>
</evidence>
<keyword evidence="1" id="KW-0472">Membrane</keyword>
<organism evidence="3">
    <name type="scientific">Thrips palmi</name>
    <name type="common">Melon thrips</name>
    <dbReference type="NCBI Taxonomy" id="161013"/>
    <lineage>
        <taxon>Eukaryota</taxon>
        <taxon>Metazoa</taxon>
        <taxon>Ecdysozoa</taxon>
        <taxon>Arthropoda</taxon>
        <taxon>Hexapoda</taxon>
        <taxon>Insecta</taxon>
        <taxon>Pterygota</taxon>
        <taxon>Neoptera</taxon>
        <taxon>Paraneoptera</taxon>
        <taxon>Thysanoptera</taxon>
        <taxon>Terebrantia</taxon>
        <taxon>Thripoidea</taxon>
        <taxon>Thripidae</taxon>
        <taxon>Thrips</taxon>
    </lineage>
</organism>
<dbReference type="KEGG" id="tpal:117653821"/>
<evidence type="ECO:0000313" key="3">
    <source>
        <dbReference type="RefSeq" id="XP_034255651.1"/>
    </source>
</evidence>
<reference evidence="3" key="1">
    <citation type="submission" date="2025-08" db="UniProtKB">
        <authorList>
            <consortium name="RefSeq"/>
        </authorList>
    </citation>
    <scope>IDENTIFICATION</scope>
    <source>
        <tissue evidence="3">Total insect</tissue>
    </source>
</reference>
<name>A0A6P9AJK5_THRPL</name>
<dbReference type="AlphaFoldDB" id="A0A6P9AJK5"/>